<proteinExistence type="predicted"/>
<name>A0ABP9CXV4_9ACTN</name>
<dbReference type="Proteomes" id="UP001501265">
    <property type="component" value="Unassembled WGS sequence"/>
</dbReference>
<evidence type="ECO:0000313" key="1">
    <source>
        <dbReference type="EMBL" id="GAA4821251.1"/>
    </source>
</evidence>
<accession>A0ABP9CXV4</accession>
<reference evidence="2" key="1">
    <citation type="journal article" date="2019" name="Int. J. Syst. Evol. Microbiol.">
        <title>The Global Catalogue of Microorganisms (GCM) 10K type strain sequencing project: providing services to taxonomists for standard genome sequencing and annotation.</title>
        <authorList>
            <consortium name="The Broad Institute Genomics Platform"/>
            <consortium name="The Broad Institute Genome Sequencing Center for Infectious Disease"/>
            <person name="Wu L."/>
            <person name="Ma J."/>
        </authorList>
    </citation>
    <scope>NUCLEOTIDE SEQUENCE [LARGE SCALE GENOMIC DNA]</scope>
    <source>
        <strain evidence="2">JCM 18081</strain>
    </source>
</reference>
<keyword evidence="2" id="KW-1185">Reference proteome</keyword>
<sequence length="114" mass="11922">MRGGRVQEGAGAGAEGAGEGVVGVEARGASAFELLHDSDAESCAFREAFLGEAACEAECFEVRARVGRRGVRGLGHTGLRSDLDTRNATPLLWRRFDSCAPCVWLYACAGGAFA</sequence>
<evidence type="ECO:0000313" key="2">
    <source>
        <dbReference type="Proteomes" id="UP001501265"/>
    </source>
</evidence>
<comment type="caution">
    <text evidence="1">The sequence shown here is derived from an EMBL/GenBank/DDBJ whole genome shotgun (WGS) entry which is preliminary data.</text>
</comment>
<gene>
    <name evidence="1" type="ORF">GCM10023220_62940</name>
</gene>
<dbReference type="EMBL" id="BAABIG010000083">
    <property type="protein sequence ID" value="GAA4821251.1"/>
    <property type="molecule type" value="Genomic_DNA"/>
</dbReference>
<organism evidence="1 2">
    <name type="scientific">Streptomyces ziwulingensis</name>
    <dbReference type="NCBI Taxonomy" id="1045501"/>
    <lineage>
        <taxon>Bacteria</taxon>
        <taxon>Bacillati</taxon>
        <taxon>Actinomycetota</taxon>
        <taxon>Actinomycetes</taxon>
        <taxon>Kitasatosporales</taxon>
        <taxon>Streptomycetaceae</taxon>
        <taxon>Streptomyces</taxon>
    </lineage>
</organism>
<protein>
    <submittedName>
        <fullName evidence="1">Uncharacterized protein</fullName>
    </submittedName>
</protein>